<evidence type="ECO:0000313" key="3">
    <source>
        <dbReference type="Proteomes" id="UP000031011"/>
    </source>
</evidence>
<dbReference type="AlphaFoldDB" id="A0A837DYK1"/>
<dbReference type="Proteomes" id="UP000031011">
    <property type="component" value="Unassembled WGS sequence"/>
</dbReference>
<organism evidence="2 3">
    <name type="scientific">Ligilactobacillus ruminis DPC 6832</name>
    <dbReference type="NCBI Taxonomy" id="1402208"/>
    <lineage>
        <taxon>Bacteria</taxon>
        <taxon>Bacillati</taxon>
        <taxon>Bacillota</taxon>
        <taxon>Bacilli</taxon>
        <taxon>Lactobacillales</taxon>
        <taxon>Lactobacillaceae</taxon>
        <taxon>Ligilactobacillus</taxon>
    </lineage>
</organism>
<gene>
    <name evidence="2" type="ORF">LRN_0749</name>
</gene>
<accession>A0A837DYK1</accession>
<name>A0A837DYK1_9LACO</name>
<proteinExistence type="predicted"/>
<evidence type="ECO:0000313" key="2">
    <source>
        <dbReference type="EMBL" id="KIC05313.1"/>
    </source>
</evidence>
<protein>
    <submittedName>
        <fullName evidence="2">Type I restriction enzyme</fullName>
    </submittedName>
</protein>
<comment type="caution">
    <text evidence="2">The sequence shown here is derived from an EMBL/GenBank/DDBJ whole genome shotgun (WGS) entry which is preliminary data.</text>
</comment>
<dbReference type="EMBL" id="AWYA01000035">
    <property type="protein sequence ID" value="KIC05313.1"/>
    <property type="molecule type" value="Genomic_DNA"/>
</dbReference>
<reference evidence="2 3" key="1">
    <citation type="journal article" date="2015" name="BMC Microbiol.">
        <title>Lactobacillus ruminis strains cluster according to their mammalian gut source.</title>
        <authorList>
            <person name="O' Donnell M.M."/>
            <person name="Harris H.M."/>
            <person name="Lynch D.B."/>
            <person name="Ross R.P."/>
            <person name="O'Toole P.W."/>
        </authorList>
    </citation>
    <scope>NUCLEOTIDE SEQUENCE [LARGE SCALE GENOMIC DNA]</scope>
    <source>
        <strain evidence="2 3">DPC 6832</strain>
    </source>
</reference>
<feature type="compositionally biased region" description="Basic and acidic residues" evidence="1">
    <location>
        <begin position="8"/>
        <end position="17"/>
    </location>
</feature>
<feature type="region of interest" description="Disordered" evidence="1">
    <location>
        <begin position="1"/>
        <end position="30"/>
    </location>
</feature>
<evidence type="ECO:0000256" key="1">
    <source>
        <dbReference type="SAM" id="MobiDB-lite"/>
    </source>
</evidence>
<sequence>MSPQIEATSEKAADKSLKALSTGPNSIRQAENKTAYDGMPDFKTWRNFERNLESDSTESWYKCLPDEKIAELRAEVAATITTKLIICDAADIPAIWKT</sequence>